<evidence type="ECO:0000313" key="5">
    <source>
        <dbReference type="EMBL" id="BBD96969.1"/>
    </source>
</evidence>
<feature type="domain" description="Aldehyde dehydrogenase" evidence="4">
    <location>
        <begin position="3"/>
        <end position="451"/>
    </location>
</feature>
<dbReference type="Proteomes" id="UP000279959">
    <property type="component" value="Chromosome"/>
</dbReference>
<dbReference type="EMBL" id="AP018664">
    <property type="protein sequence ID" value="BBD96969.1"/>
    <property type="molecule type" value="Genomic_DNA"/>
</dbReference>
<dbReference type="AlphaFoldDB" id="A0A494W9V8"/>
<dbReference type="InterPro" id="IPR015590">
    <property type="entry name" value="Aldehyde_DH_dom"/>
</dbReference>
<dbReference type="PROSITE" id="PS00070">
    <property type="entry name" value="ALDEHYDE_DEHYDR_CYS"/>
    <property type="match status" value="1"/>
</dbReference>
<dbReference type="FunFam" id="3.40.309.10:FF:000009">
    <property type="entry name" value="Aldehyde dehydrogenase A"/>
    <property type="match status" value="1"/>
</dbReference>
<dbReference type="GO" id="GO:0004777">
    <property type="term" value="F:succinate-semialdehyde dehydrogenase (NAD+) activity"/>
    <property type="evidence" value="ECO:0007669"/>
    <property type="project" value="TreeGrafter"/>
</dbReference>
<gene>
    <name evidence="5" type="ORF">SAMIE_1004700</name>
</gene>
<dbReference type="InterPro" id="IPR044148">
    <property type="entry name" value="ALDH_GabD1-like"/>
</dbReference>
<proteinExistence type="inferred from homology"/>
<evidence type="ECO:0000259" key="4">
    <source>
        <dbReference type="Pfam" id="PF00171"/>
    </source>
</evidence>
<comment type="similarity">
    <text evidence="1">Belongs to the aldehyde dehydrogenase family.</text>
</comment>
<accession>A0A494W9V8</accession>
<dbReference type="InterPro" id="IPR016163">
    <property type="entry name" value="Ald_DH_C"/>
</dbReference>
<keyword evidence="6" id="KW-1185">Reference proteome</keyword>
<dbReference type="SUPFAM" id="SSF53720">
    <property type="entry name" value="ALDH-like"/>
    <property type="match status" value="1"/>
</dbReference>
<evidence type="ECO:0000256" key="2">
    <source>
        <dbReference type="ARBA" id="ARBA00022857"/>
    </source>
</evidence>
<dbReference type="Gene3D" id="3.40.309.10">
    <property type="entry name" value="Aldehyde Dehydrogenase, Chain A, domain 2"/>
    <property type="match status" value="1"/>
</dbReference>
<evidence type="ECO:0000256" key="3">
    <source>
        <dbReference type="ARBA" id="ARBA00023002"/>
    </source>
</evidence>
<dbReference type="InterPro" id="IPR016162">
    <property type="entry name" value="Ald_DH_N"/>
</dbReference>
<dbReference type="GO" id="GO:0004030">
    <property type="term" value="F:aldehyde dehydrogenase [NAD(P)+] activity"/>
    <property type="evidence" value="ECO:0007669"/>
    <property type="project" value="InterPro"/>
</dbReference>
<dbReference type="InterPro" id="IPR016161">
    <property type="entry name" value="Ald_DH/histidinol_DH"/>
</dbReference>
<organism evidence="5 6">
    <name type="scientific">Sphingobium amiense</name>
    <dbReference type="NCBI Taxonomy" id="135719"/>
    <lineage>
        <taxon>Bacteria</taxon>
        <taxon>Pseudomonadati</taxon>
        <taxon>Pseudomonadota</taxon>
        <taxon>Alphaproteobacteria</taxon>
        <taxon>Sphingomonadales</taxon>
        <taxon>Sphingomonadaceae</taxon>
        <taxon>Sphingobium</taxon>
    </lineage>
</organism>
<dbReference type="PANTHER" id="PTHR43217:SF2">
    <property type="entry name" value="SUCCINATE-SEMIALDEHYDE DEHYDROGENASE [NADP(+)]"/>
    <property type="match status" value="1"/>
</dbReference>
<dbReference type="PANTHER" id="PTHR43217">
    <property type="entry name" value="SUCCINATE SEMIALDEHYDE DEHYDROGENASE [NAD(P)+] SAD"/>
    <property type="match status" value="1"/>
</dbReference>
<dbReference type="InterPro" id="IPR016160">
    <property type="entry name" value="Ald_DH_CS_CYS"/>
</dbReference>
<dbReference type="Pfam" id="PF00171">
    <property type="entry name" value="Aldedh"/>
    <property type="match status" value="1"/>
</dbReference>
<dbReference type="FunFam" id="3.40.605.10:FF:000012">
    <property type="entry name" value="NAD-dependent succinate-semialdehyde dehydrogenase"/>
    <property type="match status" value="1"/>
</dbReference>
<reference evidence="5 6" key="1">
    <citation type="submission" date="2018-05" db="EMBL/GenBank/DDBJ databases">
        <title>Complete Genome Sequence of the Nonylphenol-Degrading Bacterium Sphingobium amiense DSM 16289T.</title>
        <authorList>
            <person name="Ootsuka M."/>
            <person name="Nishizawa T."/>
            <person name="Ohta H."/>
        </authorList>
    </citation>
    <scope>NUCLEOTIDE SEQUENCE [LARGE SCALE GENOMIC DNA]</scope>
    <source>
        <strain evidence="5 6">DSM 16289</strain>
    </source>
</reference>
<keyword evidence="3" id="KW-0560">Oxidoreductase</keyword>
<dbReference type="InterPro" id="IPR047110">
    <property type="entry name" value="GABD/Sad-like"/>
</dbReference>
<dbReference type="RefSeq" id="WP_066697892.1">
    <property type="nucleotide sequence ID" value="NZ_AP018664.1"/>
</dbReference>
<evidence type="ECO:0000256" key="1">
    <source>
        <dbReference type="ARBA" id="ARBA00009986"/>
    </source>
</evidence>
<dbReference type="Gene3D" id="3.40.605.10">
    <property type="entry name" value="Aldehyde Dehydrogenase, Chain A, domain 1"/>
    <property type="match status" value="1"/>
</dbReference>
<evidence type="ECO:0000313" key="6">
    <source>
        <dbReference type="Proteomes" id="UP000279959"/>
    </source>
</evidence>
<dbReference type="CDD" id="cd07100">
    <property type="entry name" value="ALDH_SSADH1_GabD1"/>
    <property type="match status" value="1"/>
</dbReference>
<dbReference type="KEGG" id="sami:SAMIE_1004700"/>
<protein>
    <submittedName>
        <fullName evidence="5">NAD-dependent succinate-semialdehyde dehydrogenase</fullName>
    </submittedName>
</protein>
<keyword evidence="2" id="KW-0521">NADP</keyword>
<name>A0A494W9V8_9SPHN</name>
<sequence length="458" mass="48699">MTYQSRDPYTELLVQSFDDHTDAQLEATLETSHTVFRNDWRSRSYASRAEIVGRAAALLAERCSEFAALATLEMGKLRREAEGEVDVCVSILNYYAENAESFLGSRTIVTDGAEAYVETAPIGVIFCIEPWNFPFYQLARVAGPNLMAGNVLIVKHAPSVPQCALAFEKLFLDAGAPEGVYSNVFLSNDQAAAAIADARVAGVALTGSERAGSAVAAEAGKALKKSTMELGGSDAFIVLDDADIGRAVRLGVRGRVENAGQVCNAAKRFILQETIADDFIAGFSAAIAELIPGDPRDEATTLAPLCSEAALNLVLKQIDSAVAGGARVLVGGKRMDRSGYFLEPTLLADVSPDNPVFHQEFFAPVAMLFRVPDVDAAVALANDSPFGLGGTIMTSDIERAKEIASRIETGMVSINQAGGSAPELPFGGVKNSGYGRELSDLGINEFVNKKLIRVDSES</sequence>